<evidence type="ECO:0000313" key="7">
    <source>
        <dbReference type="EMBL" id="AIF00626.1"/>
    </source>
</evidence>
<feature type="transmembrane region" description="Helical" evidence="6">
    <location>
        <begin position="72"/>
        <end position="93"/>
    </location>
</feature>
<feature type="transmembrane region" description="Helical" evidence="6">
    <location>
        <begin position="6"/>
        <end position="30"/>
    </location>
</feature>
<feature type="transmembrane region" description="Helical" evidence="6">
    <location>
        <begin position="42"/>
        <end position="66"/>
    </location>
</feature>
<dbReference type="PANTHER" id="PTHR30086">
    <property type="entry name" value="ARGININE EXPORTER PROTEIN ARGO"/>
    <property type="match status" value="1"/>
</dbReference>
<feature type="transmembrane region" description="Helical" evidence="6">
    <location>
        <begin position="185"/>
        <end position="206"/>
    </location>
</feature>
<dbReference type="InterPro" id="IPR001123">
    <property type="entry name" value="LeuE-type"/>
</dbReference>
<evidence type="ECO:0000256" key="1">
    <source>
        <dbReference type="ARBA" id="ARBA00004651"/>
    </source>
</evidence>
<feature type="transmembrane region" description="Helical" evidence="6">
    <location>
        <begin position="114"/>
        <end position="143"/>
    </location>
</feature>
<evidence type="ECO:0000256" key="3">
    <source>
        <dbReference type="ARBA" id="ARBA00022692"/>
    </source>
</evidence>
<name>A0A075G9D9_9EURY</name>
<dbReference type="GO" id="GO:0005886">
    <property type="term" value="C:plasma membrane"/>
    <property type="evidence" value="ECO:0007669"/>
    <property type="project" value="UniProtKB-SubCell"/>
</dbReference>
<evidence type="ECO:0000256" key="5">
    <source>
        <dbReference type="ARBA" id="ARBA00023136"/>
    </source>
</evidence>
<dbReference type="EMBL" id="KF900597">
    <property type="protein sequence ID" value="AIF00626.1"/>
    <property type="molecule type" value="Genomic_DNA"/>
</dbReference>
<dbReference type="PANTHER" id="PTHR30086:SF16">
    <property type="entry name" value="AMINO ACID EFFLUX PERMEASE RHTB FAMILY"/>
    <property type="match status" value="1"/>
</dbReference>
<organism evidence="7">
    <name type="scientific">uncultured marine group II/III euryarchaeote KM3_136_C10</name>
    <dbReference type="NCBI Taxonomy" id="1457867"/>
    <lineage>
        <taxon>Archaea</taxon>
        <taxon>Methanobacteriati</taxon>
        <taxon>Methanobacteriota</taxon>
        <taxon>environmental samples</taxon>
    </lineage>
</organism>
<keyword evidence="3 6" id="KW-0812">Transmembrane</keyword>
<keyword evidence="5 6" id="KW-0472">Membrane</keyword>
<keyword evidence="2" id="KW-1003">Cell membrane</keyword>
<reference evidence="7" key="1">
    <citation type="journal article" date="2014" name="Genome Biol. Evol.">
        <title>Pangenome evidence for extensive interdomain horizontal transfer affecting lineage core and shell genes in uncultured planktonic thaumarchaeota and euryarchaeota.</title>
        <authorList>
            <person name="Deschamps P."/>
            <person name="Zivanovic Y."/>
            <person name="Moreira D."/>
            <person name="Rodriguez-Valera F."/>
            <person name="Lopez-Garcia P."/>
        </authorList>
    </citation>
    <scope>NUCLEOTIDE SEQUENCE</scope>
</reference>
<evidence type="ECO:0000256" key="2">
    <source>
        <dbReference type="ARBA" id="ARBA00022475"/>
    </source>
</evidence>
<dbReference type="Pfam" id="PF01810">
    <property type="entry name" value="LysE"/>
    <property type="match status" value="1"/>
</dbReference>
<protein>
    <submittedName>
        <fullName evidence="7">Lysine exporter protein (LysE/YggA)</fullName>
    </submittedName>
</protein>
<dbReference type="GO" id="GO:0015171">
    <property type="term" value="F:amino acid transmembrane transporter activity"/>
    <property type="evidence" value="ECO:0007669"/>
    <property type="project" value="TreeGrafter"/>
</dbReference>
<comment type="subcellular location">
    <subcellularLocation>
        <location evidence="1">Cell membrane</location>
        <topology evidence="1">Multi-pass membrane protein</topology>
    </subcellularLocation>
</comment>
<feature type="transmembrane region" description="Helical" evidence="6">
    <location>
        <begin position="149"/>
        <end position="173"/>
    </location>
</feature>
<keyword evidence="4 6" id="KW-1133">Transmembrane helix</keyword>
<proteinExistence type="predicted"/>
<sequence length="207" mass="21772">MAVDVTSLIPVAFVLAGGAISPGPSLAVVLRNTIAGGRSRGIACSIGHGLGLGIYAFLAISGIAFLKSGGGSFSTTLELGGAVFLVWVAISMLRDIRVDEENTELHDEGKRQGFVEGFLIAFLNPKIFVFLTAIFSQFIAAGMPLSDRLIIACLALVIDTSWYIIVAIALSGTAMLEGLKERGKLIDIVVAIILLGLAITIFAKYLM</sequence>
<accession>A0A075G9D9</accession>
<evidence type="ECO:0000256" key="6">
    <source>
        <dbReference type="SAM" id="Phobius"/>
    </source>
</evidence>
<evidence type="ECO:0000256" key="4">
    <source>
        <dbReference type="ARBA" id="ARBA00022989"/>
    </source>
</evidence>
<dbReference type="AlphaFoldDB" id="A0A075G9D9"/>